<dbReference type="STRING" id="1396826.PHA8399_04356"/>
<dbReference type="SUPFAM" id="SSF47473">
    <property type="entry name" value="EF-hand"/>
    <property type="match status" value="1"/>
</dbReference>
<feature type="chain" id="PRO_5006064744" evidence="1">
    <location>
        <begin position="21"/>
        <end position="82"/>
    </location>
</feature>
<dbReference type="Pfam" id="PF13202">
    <property type="entry name" value="EF-hand_5"/>
    <property type="match status" value="2"/>
</dbReference>
<evidence type="ECO:0000256" key="1">
    <source>
        <dbReference type="SAM" id="SignalP"/>
    </source>
</evidence>
<dbReference type="GO" id="GO:0005509">
    <property type="term" value="F:calcium ion binding"/>
    <property type="evidence" value="ECO:0007669"/>
    <property type="project" value="InterPro"/>
</dbReference>
<gene>
    <name evidence="3" type="ORF">PHA8399_04356</name>
</gene>
<dbReference type="InterPro" id="IPR018247">
    <property type="entry name" value="EF_Hand_1_Ca_BS"/>
</dbReference>
<dbReference type="PROSITE" id="PS00018">
    <property type="entry name" value="EF_HAND_1"/>
    <property type="match status" value="1"/>
</dbReference>
<dbReference type="Proteomes" id="UP000051326">
    <property type="component" value="Unassembled WGS sequence"/>
</dbReference>
<evidence type="ECO:0000313" key="3">
    <source>
        <dbReference type="EMBL" id="CUI02192.1"/>
    </source>
</evidence>
<dbReference type="PROSITE" id="PS50222">
    <property type="entry name" value="EF_HAND_2"/>
    <property type="match status" value="1"/>
</dbReference>
<proteinExistence type="predicted"/>
<name>A0A0P1HZM2_9RHOB</name>
<evidence type="ECO:0000313" key="4">
    <source>
        <dbReference type="Proteomes" id="UP000051326"/>
    </source>
</evidence>
<protein>
    <submittedName>
        <fullName evidence="3">EF hand</fullName>
    </submittedName>
</protein>
<sequence length="82" mass="8253">MSRVAFGALLAALAAVSANAMSAGIDTDGDGKASLEELQAVYSGVTSELFAEIDADADGFVDDEEMADAVAAGVLEDPVTEL</sequence>
<dbReference type="InterPro" id="IPR002048">
    <property type="entry name" value="EF_hand_dom"/>
</dbReference>
<organism evidence="3 4">
    <name type="scientific">Leisingera aquaemixtae</name>
    <dbReference type="NCBI Taxonomy" id="1396826"/>
    <lineage>
        <taxon>Bacteria</taxon>
        <taxon>Pseudomonadati</taxon>
        <taxon>Pseudomonadota</taxon>
        <taxon>Alphaproteobacteria</taxon>
        <taxon>Rhodobacterales</taxon>
        <taxon>Roseobacteraceae</taxon>
        <taxon>Leisingera</taxon>
    </lineage>
</organism>
<feature type="signal peptide" evidence="1">
    <location>
        <begin position="1"/>
        <end position="20"/>
    </location>
</feature>
<dbReference type="RefSeq" id="WP_058288136.1">
    <property type="nucleotide sequence ID" value="NZ_CYSR01000040.1"/>
</dbReference>
<dbReference type="AlphaFoldDB" id="A0A0P1HZM2"/>
<accession>A0A0P1HZM2</accession>
<dbReference type="EMBL" id="CYSR01000040">
    <property type="protein sequence ID" value="CUI02192.1"/>
    <property type="molecule type" value="Genomic_DNA"/>
</dbReference>
<reference evidence="3 4" key="1">
    <citation type="submission" date="2015-09" db="EMBL/GenBank/DDBJ databases">
        <authorList>
            <consortium name="Swine Surveillance"/>
        </authorList>
    </citation>
    <scope>NUCLEOTIDE SEQUENCE [LARGE SCALE GENOMIC DNA]</scope>
    <source>
        <strain evidence="3 4">CECT 8399</strain>
    </source>
</reference>
<dbReference type="InterPro" id="IPR011992">
    <property type="entry name" value="EF-hand-dom_pair"/>
</dbReference>
<feature type="domain" description="EF-hand" evidence="2">
    <location>
        <begin position="48"/>
        <end position="76"/>
    </location>
</feature>
<dbReference type="Gene3D" id="1.10.238.10">
    <property type="entry name" value="EF-hand"/>
    <property type="match status" value="1"/>
</dbReference>
<keyword evidence="1" id="KW-0732">Signal</keyword>
<evidence type="ECO:0000259" key="2">
    <source>
        <dbReference type="PROSITE" id="PS50222"/>
    </source>
</evidence>